<evidence type="ECO:0000256" key="8">
    <source>
        <dbReference type="SAM" id="MobiDB-lite"/>
    </source>
</evidence>
<dbReference type="InterPro" id="IPR000504">
    <property type="entry name" value="RRM_dom"/>
</dbReference>
<dbReference type="InterPro" id="IPR035979">
    <property type="entry name" value="RBD_domain_sf"/>
</dbReference>
<dbReference type="Pfam" id="PF00076">
    <property type="entry name" value="RRM_1"/>
    <property type="match status" value="1"/>
</dbReference>
<evidence type="ECO:0000256" key="7">
    <source>
        <dbReference type="PROSITE-ProRule" id="PRU00723"/>
    </source>
</evidence>
<dbReference type="EMBL" id="JABCRI010000007">
    <property type="protein sequence ID" value="KAF8403751.1"/>
    <property type="molecule type" value="Genomic_DNA"/>
</dbReference>
<dbReference type="SMART" id="SM00360">
    <property type="entry name" value="RRM"/>
    <property type="match status" value="1"/>
</dbReference>
<dbReference type="OMA" id="FEMMEHC"/>
<evidence type="ECO:0000313" key="12">
    <source>
        <dbReference type="Proteomes" id="UP000655225"/>
    </source>
</evidence>
<feature type="domain" description="C3H1-type" evidence="10">
    <location>
        <begin position="268"/>
        <end position="295"/>
    </location>
</feature>
<feature type="compositionally biased region" description="Polar residues" evidence="8">
    <location>
        <begin position="628"/>
        <end position="641"/>
    </location>
</feature>
<feature type="compositionally biased region" description="Basic and acidic residues" evidence="8">
    <location>
        <begin position="664"/>
        <end position="675"/>
    </location>
</feature>
<feature type="compositionally biased region" description="Polar residues" evidence="8">
    <location>
        <begin position="590"/>
        <end position="607"/>
    </location>
</feature>
<dbReference type="InterPro" id="IPR056276">
    <property type="entry name" value="AtC3H46-like_PABC-like"/>
</dbReference>
<dbReference type="GO" id="GO:0008270">
    <property type="term" value="F:zinc ion binding"/>
    <property type="evidence" value="ECO:0007669"/>
    <property type="project" value="UniProtKB-KW"/>
</dbReference>
<dbReference type="InterPro" id="IPR000571">
    <property type="entry name" value="Znf_CCCH"/>
</dbReference>
<evidence type="ECO:0000259" key="10">
    <source>
        <dbReference type="PROSITE" id="PS50103"/>
    </source>
</evidence>
<keyword evidence="3 7" id="KW-0862">Zinc</keyword>
<dbReference type="AlphaFoldDB" id="A0A834ZCD3"/>
<dbReference type="OrthoDB" id="1897736at2759"/>
<proteinExistence type="predicted"/>
<dbReference type="Pfam" id="PF23182">
    <property type="entry name" value="PABC_AtC3H46"/>
    <property type="match status" value="1"/>
</dbReference>
<evidence type="ECO:0000256" key="6">
    <source>
        <dbReference type="PROSITE-ProRule" id="PRU00176"/>
    </source>
</evidence>
<comment type="caution">
    <text evidence="11">The sequence shown here is derived from an EMBL/GenBank/DDBJ whole genome shotgun (WGS) entry which is preliminary data.</text>
</comment>
<dbReference type="InterPro" id="IPR012677">
    <property type="entry name" value="Nucleotide-bd_a/b_plait_sf"/>
</dbReference>
<evidence type="ECO:0000256" key="2">
    <source>
        <dbReference type="ARBA" id="ARBA00022771"/>
    </source>
</evidence>
<dbReference type="GO" id="GO:0003677">
    <property type="term" value="F:DNA binding"/>
    <property type="evidence" value="ECO:0007669"/>
    <property type="project" value="UniProtKB-KW"/>
</dbReference>
<feature type="compositionally biased region" description="Low complexity" evidence="8">
    <location>
        <begin position="63"/>
        <end position="101"/>
    </location>
</feature>
<dbReference type="FunFam" id="3.30.70.330:FF:000678">
    <property type="entry name" value="zinc finger CCCH domain-containing protein 53-like isoform X2"/>
    <property type="match status" value="1"/>
</dbReference>
<protein>
    <submittedName>
        <fullName evidence="11">Uncharacterized protein</fullName>
    </submittedName>
</protein>
<dbReference type="SMART" id="SM00356">
    <property type="entry name" value="ZnF_C3H1"/>
    <property type="match status" value="1"/>
</dbReference>
<dbReference type="PROSITE" id="PS50102">
    <property type="entry name" value="RRM"/>
    <property type="match status" value="1"/>
</dbReference>
<dbReference type="PANTHER" id="PTHR24009">
    <property type="entry name" value="RNA-BINDING (RRM/RBD/RNP MOTIFS)"/>
    <property type="match status" value="1"/>
</dbReference>
<reference evidence="11 12" key="1">
    <citation type="submission" date="2020-04" db="EMBL/GenBank/DDBJ databases">
        <title>Plant Genome Project.</title>
        <authorList>
            <person name="Zhang R.-G."/>
        </authorList>
    </citation>
    <scope>NUCLEOTIDE SEQUENCE [LARGE SCALE GENOMIC DNA]</scope>
    <source>
        <strain evidence="11">YNK0</strain>
        <tissue evidence="11">Leaf</tissue>
    </source>
</reference>
<evidence type="ECO:0000256" key="4">
    <source>
        <dbReference type="ARBA" id="ARBA00022884"/>
    </source>
</evidence>
<accession>A0A834ZCD3</accession>
<dbReference type="PROSITE" id="PS50103">
    <property type="entry name" value="ZF_C3H1"/>
    <property type="match status" value="1"/>
</dbReference>
<keyword evidence="2 7" id="KW-0863">Zinc-finger</keyword>
<sequence>MDAYEATRIVFSRIQSLDPENASKIMGLLLIQDHGEKEMIRLAFGPEALVHSVVLKSRSDLGLSSNTPSTPSTPSSPSPFLSNSNSISISRQNSSSSSRILGGGLNLPSSLTVPNPSSSSSSWAPSVFSDLQNPDDLISPNSTSASYAAAVAAAAAMNGISNMGVGSSSSLPTTTSSSPFYGTGSDLIDEFQLQDQLSFLNDSSPTLGPKNSELFFPQPDSATSPSGSDAMLFPYGATNWGTSMHGHPHRRSCSVTDICLGSEEAGSGYAWKPCLYFARGYCKNGTSCRFFHGSLSDSGSLVAGDAAAIVGSPGKLDVVEQCQELLRAKTTQQQRLAAASQLMASASFPYTAASASKCMNFLLQQQQNDTQRAAAALMMGEDVHKFGRSRLERNDFPATGGAGMVNPGSRQIYLTFPADSTFREEDVSNYFSNYGPVQDVRIPYQQKRMFGFVTFHYPETVKLILAKGNPHFVCDARVLVKPYKEKGKVPDKYRHFLSLAAQQQQTERGDFSACTTPTGLDSRDAYDFQLGARMFYNTQDMLWRRKLEEQADLQQAIELQGRRLMGLQLLDVKKHHHHRNLSTGAAIPSPTYSPSLHNQSLISPSDRSSPEAPEENCGSPAIVISSAPDGTTDQQLHQAVNSEKESSGDDDNGNGNGNGNGKESPNHDDCYFHESLEHNLPDSPFASPTKSIGDHLSLFSTASVKAQRSNPISAASSSANNNLITSSILPTTSTLDMASFKSCFFQMPRWEPGHARVGLPLLRNIEKYMLEEDMF</sequence>
<keyword evidence="4 6" id="KW-0694">RNA-binding</keyword>
<dbReference type="Proteomes" id="UP000655225">
    <property type="component" value="Unassembled WGS sequence"/>
</dbReference>
<evidence type="ECO:0000313" key="11">
    <source>
        <dbReference type="EMBL" id="KAF8403751.1"/>
    </source>
</evidence>
<gene>
    <name evidence="11" type="ORF">HHK36_011855</name>
</gene>
<dbReference type="GO" id="GO:0003723">
    <property type="term" value="F:RNA binding"/>
    <property type="evidence" value="ECO:0007669"/>
    <property type="project" value="UniProtKB-UniRule"/>
</dbReference>
<keyword evidence="12" id="KW-1185">Reference proteome</keyword>
<organism evidence="11 12">
    <name type="scientific">Tetracentron sinense</name>
    <name type="common">Spur-leaf</name>
    <dbReference type="NCBI Taxonomy" id="13715"/>
    <lineage>
        <taxon>Eukaryota</taxon>
        <taxon>Viridiplantae</taxon>
        <taxon>Streptophyta</taxon>
        <taxon>Embryophyta</taxon>
        <taxon>Tracheophyta</taxon>
        <taxon>Spermatophyta</taxon>
        <taxon>Magnoliopsida</taxon>
        <taxon>Trochodendrales</taxon>
        <taxon>Trochodendraceae</taxon>
        <taxon>Tetracentron</taxon>
    </lineage>
</organism>
<feature type="region of interest" description="Disordered" evidence="8">
    <location>
        <begin position="582"/>
        <end position="675"/>
    </location>
</feature>
<evidence type="ECO:0000256" key="5">
    <source>
        <dbReference type="ARBA" id="ARBA00023125"/>
    </source>
</evidence>
<dbReference type="SUPFAM" id="SSF54928">
    <property type="entry name" value="RNA-binding domain, RBD"/>
    <property type="match status" value="1"/>
</dbReference>
<dbReference type="Gene3D" id="3.30.70.330">
    <property type="match status" value="1"/>
</dbReference>
<dbReference type="InterPro" id="IPR034365">
    <property type="entry name" value="AtC3H46-like_RRM"/>
</dbReference>
<feature type="domain" description="RRM" evidence="9">
    <location>
        <begin position="410"/>
        <end position="486"/>
    </location>
</feature>
<name>A0A834ZCD3_TETSI</name>
<dbReference type="PANTHER" id="PTHR24009:SF3">
    <property type="entry name" value="RNA-BINDING (RRM_RBD_RNP MOTIFS) FAMILY PROTEIN-RELATED"/>
    <property type="match status" value="1"/>
</dbReference>
<feature type="region of interest" description="Disordered" evidence="8">
    <location>
        <begin position="61"/>
        <end position="101"/>
    </location>
</feature>
<evidence type="ECO:0000256" key="1">
    <source>
        <dbReference type="ARBA" id="ARBA00022723"/>
    </source>
</evidence>
<evidence type="ECO:0000256" key="3">
    <source>
        <dbReference type="ARBA" id="ARBA00022833"/>
    </source>
</evidence>
<keyword evidence="5" id="KW-0238">DNA-binding</keyword>
<evidence type="ECO:0000259" key="9">
    <source>
        <dbReference type="PROSITE" id="PS50102"/>
    </source>
</evidence>
<dbReference type="Gene3D" id="4.10.1000.10">
    <property type="entry name" value="Zinc finger, CCCH-type"/>
    <property type="match status" value="1"/>
</dbReference>
<feature type="zinc finger region" description="C3H1-type" evidence="7">
    <location>
        <begin position="268"/>
        <end position="295"/>
    </location>
</feature>
<keyword evidence="1 7" id="KW-0479">Metal-binding</keyword>
<dbReference type="CDD" id="cd12458">
    <property type="entry name" value="RRM_AtC3H46_like"/>
    <property type="match status" value="1"/>
</dbReference>